<evidence type="ECO:0000313" key="2">
    <source>
        <dbReference type="Proteomes" id="UP000623467"/>
    </source>
</evidence>
<organism evidence="1 2">
    <name type="scientific">Mycena sanguinolenta</name>
    <dbReference type="NCBI Taxonomy" id="230812"/>
    <lineage>
        <taxon>Eukaryota</taxon>
        <taxon>Fungi</taxon>
        <taxon>Dikarya</taxon>
        <taxon>Basidiomycota</taxon>
        <taxon>Agaricomycotina</taxon>
        <taxon>Agaricomycetes</taxon>
        <taxon>Agaricomycetidae</taxon>
        <taxon>Agaricales</taxon>
        <taxon>Marasmiineae</taxon>
        <taxon>Mycenaceae</taxon>
        <taxon>Mycena</taxon>
    </lineage>
</organism>
<accession>A0A8H6XII9</accession>
<protein>
    <submittedName>
        <fullName evidence="1">Uncharacterized protein</fullName>
    </submittedName>
</protein>
<gene>
    <name evidence="1" type="ORF">MSAN_02068600</name>
</gene>
<name>A0A8H6XII9_9AGAR</name>
<dbReference type="OrthoDB" id="2881553at2759"/>
<dbReference type="EMBL" id="JACAZH010000027">
    <property type="protein sequence ID" value="KAF7341702.1"/>
    <property type="molecule type" value="Genomic_DNA"/>
</dbReference>
<sequence length="207" mass="23684">MASKYSYENARYGHLPKHWDAEDKKVCIWRPPLQTEYPLDRLLGKYTIVALYNEDEPQWRLNPTDTEQYLVLGLRAGCIMADENVYGIFRASNGVRRGTFAGLTPFPVRTGPPRPTLRRFDLATSYENRIPREGHGLEVLDAVDNNGNNYVALKLEYFVKGSNCISYMAKKQPNEAERCMLTEDERRSLGITMTFEEVEEAARIAAP</sequence>
<proteinExistence type="predicted"/>
<keyword evidence="2" id="KW-1185">Reference proteome</keyword>
<dbReference type="Proteomes" id="UP000623467">
    <property type="component" value="Unassembled WGS sequence"/>
</dbReference>
<comment type="caution">
    <text evidence="1">The sequence shown here is derived from an EMBL/GenBank/DDBJ whole genome shotgun (WGS) entry which is preliminary data.</text>
</comment>
<evidence type="ECO:0000313" key="1">
    <source>
        <dbReference type="EMBL" id="KAF7341702.1"/>
    </source>
</evidence>
<reference evidence="1" key="1">
    <citation type="submission" date="2020-05" db="EMBL/GenBank/DDBJ databases">
        <title>Mycena genomes resolve the evolution of fungal bioluminescence.</title>
        <authorList>
            <person name="Tsai I.J."/>
        </authorList>
    </citation>
    <scope>NUCLEOTIDE SEQUENCE</scope>
    <source>
        <strain evidence="1">160909Yilan</strain>
    </source>
</reference>
<dbReference type="AlphaFoldDB" id="A0A8H6XII9"/>